<keyword evidence="6 7" id="KW-0472">Membrane</keyword>
<comment type="subcellular location">
    <subcellularLocation>
        <location evidence="1">Cell membrane</location>
        <topology evidence="1">Multi-pass membrane protein</topology>
    </subcellularLocation>
</comment>
<dbReference type="Pfam" id="PF00664">
    <property type="entry name" value="ABC_membrane"/>
    <property type="match status" value="1"/>
</dbReference>
<dbReference type="SUPFAM" id="SSF90123">
    <property type="entry name" value="ABC transporter transmembrane region"/>
    <property type="match status" value="1"/>
</dbReference>
<keyword evidence="5 7" id="KW-1133">Transmembrane helix</keyword>
<evidence type="ECO:0000313" key="10">
    <source>
        <dbReference type="EMBL" id="EHC03666.1"/>
    </source>
</evidence>
<keyword evidence="3" id="KW-0547">Nucleotide-binding</keyword>
<dbReference type="InterPro" id="IPR036640">
    <property type="entry name" value="ABC1_TM_sf"/>
</dbReference>
<evidence type="ECO:0000259" key="8">
    <source>
        <dbReference type="PROSITE" id="PS50893"/>
    </source>
</evidence>
<accession>A0AA87F9Y4</accession>
<keyword evidence="4" id="KW-0067">ATP-binding</keyword>
<dbReference type="GO" id="GO:0034040">
    <property type="term" value="F:ATPase-coupled lipid transmembrane transporter activity"/>
    <property type="evidence" value="ECO:0007669"/>
    <property type="project" value="TreeGrafter"/>
</dbReference>
<feature type="transmembrane region" description="Helical" evidence="7">
    <location>
        <begin position="56"/>
        <end position="74"/>
    </location>
</feature>
<gene>
    <name evidence="10" type="ORF">SSUR61_0417</name>
</gene>
<evidence type="ECO:0000256" key="1">
    <source>
        <dbReference type="ARBA" id="ARBA00004651"/>
    </source>
</evidence>
<dbReference type="SUPFAM" id="SSF52540">
    <property type="entry name" value="P-loop containing nucleoside triphosphate hydrolases"/>
    <property type="match status" value="1"/>
</dbReference>
<dbReference type="PANTHER" id="PTHR24221">
    <property type="entry name" value="ATP-BINDING CASSETTE SUB-FAMILY B"/>
    <property type="match status" value="1"/>
</dbReference>
<dbReference type="GO" id="GO:0140359">
    <property type="term" value="F:ABC-type transporter activity"/>
    <property type="evidence" value="ECO:0007669"/>
    <property type="project" value="InterPro"/>
</dbReference>
<evidence type="ECO:0000256" key="4">
    <source>
        <dbReference type="ARBA" id="ARBA00022840"/>
    </source>
</evidence>
<dbReference type="InterPro" id="IPR017871">
    <property type="entry name" value="ABC_transporter-like_CS"/>
</dbReference>
<dbReference type="Gene3D" id="1.20.1560.10">
    <property type="entry name" value="ABC transporter type 1, transmembrane domain"/>
    <property type="match status" value="1"/>
</dbReference>
<dbReference type="PROSITE" id="PS00211">
    <property type="entry name" value="ABC_TRANSPORTER_1"/>
    <property type="match status" value="1"/>
</dbReference>
<evidence type="ECO:0000256" key="2">
    <source>
        <dbReference type="ARBA" id="ARBA00022692"/>
    </source>
</evidence>
<sequence length="532" mass="60320">MKRILGIYRYIDKKYRWLVIFGIFMNGGVMLTQPLVMSKILQLGSGDLSFEKIWQLLVYGLSVYFVIYSLMLFANHTNNIFRREIHIGIRSSLFRKLISNSKYSHNDKITLLTQDMELLGDRYLEPIAGFLCWGFVSFVTALYIIMQDILLGSIFVVCTILRPVPQFLLNKRLKNTGMEFSELRTKVHEEVSDSIHGSETLLVNQSAENSFHRVGQIVKEYQVAIQRYAFTHNIVFFFNGFMEFFSQILPVAIGFYLIMNGEAITVANLLTMFIAANRLAGPIQNLMYQAEGIQGAQAIADKIFGILETEPDFVERKESHLSDIQGLYMKDLAKSYGDKQLFAGLNVAIKMGEKVLIQGASGSGKTTLFRILLGQETADGGRVYVTEAGGQEREDFPGNIGLISQSPFLFSDTIRYNLTLGDDFTDQELLDVLSKVGLLDEFSDILNVKVENNGDNISGGQRVRLEIARFLLRKKDILLADEVTAALDEKNGKAVRKLLHSLPIMILEIAHHIDEDIQYDQIVELKREEREE</sequence>
<feature type="transmembrane region" description="Helical" evidence="7">
    <location>
        <begin position="150"/>
        <end position="169"/>
    </location>
</feature>
<dbReference type="GO" id="GO:0005524">
    <property type="term" value="F:ATP binding"/>
    <property type="evidence" value="ECO:0007669"/>
    <property type="project" value="UniProtKB-KW"/>
</dbReference>
<feature type="domain" description="ABC transporter" evidence="8">
    <location>
        <begin position="327"/>
        <end position="530"/>
    </location>
</feature>
<dbReference type="PANTHER" id="PTHR24221:SF654">
    <property type="entry name" value="ATP-BINDING CASSETTE SUB-FAMILY B MEMBER 6"/>
    <property type="match status" value="1"/>
</dbReference>
<evidence type="ECO:0000256" key="6">
    <source>
        <dbReference type="ARBA" id="ARBA00023136"/>
    </source>
</evidence>
<dbReference type="GO" id="GO:0016887">
    <property type="term" value="F:ATP hydrolysis activity"/>
    <property type="evidence" value="ECO:0007669"/>
    <property type="project" value="InterPro"/>
</dbReference>
<dbReference type="GO" id="GO:0005886">
    <property type="term" value="C:plasma membrane"/>
    <property type="evidence" value="ECO:0007669"/>
    <property type="project" value="UniProtKB-SubCell"/>
</dbReference>
<dbReference type="InterPro" id="IPR039421">
    <property type="entry name" value="Type_1_exporter"/>
</dbReference>
<dbReference type="RefSeq" id="WP_002940064.1">
    <property type="nucleotide sequence ID" value="NZ_AEYY01000008.1"/>
</dbReference>
<feature type="transmembrane region" description="Helical" evidence="7">
    <location>
        <begin position="15"/>
        <end position="36"/>
    </location>
</feature>
<name>A0AA87F9Y4_STRSU</name>
<evidence type="ECO:0000256" key="3">
    <source>
        <dbReference type="ARBA" id="ARBA00022741"/>
    </source>
</evidence>
<feature type="transmembrane region" description="Helical" evidence="7">
    <location>
        <begin position="234"/>
        <end position="257"/>
    </location>
</feature>
<protein>
    <submittedName>
        <fullName evidence="10">Bacteriocin ABC exporter, ATP binding/permease protein</fullName>
    </submittedName>
</protein>
<dbReference type="InterPro" id="IPR003593">
    <property type="entry name" value="AAA+_ATPase"/>
</dbReference>
<evidence type="ECO:0000259" key="9">
    <source>
        <dbReference type="PROSITE" id="PS50929"/>
    </source>
</evidence>
<dbReference type="AlphaFoldDB" id="A0AA87F9Y4"/>
<dbReference type="InterPro" id="IPR027417">
    <property type="entry name" value="P-loop_NTPase"/>
</dbReference>
<keyword evidence="2 7" id="KW-0812">Transmembrane</keyword>
<dbReference type="SMART" id="SM00382">
    <property type="entry name" value="AAA"/>
    <property type="match status" value="1"/>
</dbReference>
<comment type="caution">
    <text evidence="10">The sequence shown here is derived from an EMBL/GenBank/DDBJ whole genome shotgun (WGS) entry which is preliminary data.</text>
</comment>
<feature type="domain" description="ABC transmembrane type-1" evidence="9">
    <location>
        <begin position="17"/>
        <end position="295"/>
    </location>
</feature>
<dbReference type="EMBL" id="AEYY01000008">
    <property type="protein sequence ID" value="EHC03666.1"/>
    <property type="molecule type" value="Genomic_DNA"/>
</dbReference>
<proteinExistence type="predicted"/>
<dbReference type="PROSITE" id="PS50929">
    <property type="entry name" value="ABC_TM1F"/>
    <property type="match status" value="1"/>
</dbReference>
<evidence type="ECO:0000256" key="5">
    <source>
        <dbReference type="ARBA" id="ARBA00022989"/>
    </source>
</evidence>
<evidence type="ECO:0000256" key="7">
    <source>
        <dbReference type="SAM" id="Phobius"/>
    </source>
</evidence>
<reference evidence="10 11" key="1">
    <citation type="submission" date="2011-03" db="EMBL/GenBank/DDBJ databases">
        <title>Deep-sequencing identification of multiple resistance mechanism for the high antibiotic-resistance strain Streptococcus suis R61.</title>
        <authorList>
            <person name="Hu P."/>
            <person name="Yang M."/>
            <person name="Jin M."/>
            <person name="Xiao J."/>
        </authorList>
    </citation>
    <scope>NUCLEOTIDE SEQUENCE [LARGE SCALE GENOMIC DNA]</scope>
    <source>
        <strain evidence="10 11">R61</strain>
    </source>
</reference>
<dbReference type="InterPro" id="IPR011527">
    <property type="entry name" value="ABC1_TM_dom"/>
</dbReference>
<organism evidence="10 11">
    <name type="scientific">Streptococcus suis R61</name>
    <dbReference type="NCBI Taxonomy" id="996306"/>
    <lineage>
        <taxon>Bacteria</taxon>
        <taxon>Bacillati</taxon>
        <taxon>Bacillota</taxon>
        <taxon>Bacilli</taxon>
        <taxon>Lactobacillales</taxon>
        <taxon>Streptococcaceae</taxon>
        <taxon>Streptococcus</taxon>
    </lineage>
</organism>
<feature type="transmembrane region" description="Helical" evidence="7">
    <location>
        <begin position="123"/>
        <end position="144"/>
    </location>
</feature>
<dbReference type="PROSITE" id="PS50893">
    <property type="entry name" value="ABC_TRANSPORTER_2"/>
    <property type="match status" value="1"/>
</dbReference>
<dbReference type="InterPro" id="IPR003439">
    <property type="entry name" value="ABC_transporter-like_ATP-bd"/>
</dbReference>
<dbReference type="Gene3D" id="3.40.50.300">
    <property type="entry name" value="P-loop containing nucleotide triphosphate hydrolases"/>
    <property type="match status" value="1"/>
</dbReference>
<dbReference type="Pfam" id="PF00005">
    <property type="entry name" value="ABC_tran"/>
    <property type="match status" value="1"/>
</dbReference>
<dbReference type="Proteomes" id="UP000004014">
    <property type="component" value="Unassembled WGS sequence"/>
</dbReference>
<evidence type="ECO:0000313" key="11">
    <source>
        <dbReference type="Proteomes" id="UP000004014"/>
    </source>
</evidence>